<keyword evidence="2 7" id="KW-0820">tRNA-binding</keyword>
<accession>A0A5B8XEM4</accession>
<keyword evidence="6 7" id="KW-0687">Ribonucleoprotein</keyword>
<comment type="subunit">
    <text evidence="7">Part of the 30S ribosomal subunit. Contacts proteins S9 and S11.</text>
</comment>
<dbReference type="OrthoDB" id="9807653at2"/>
<dbReference type="Gene3D" id="1.10.455.10">
    <property type="entry name" value="Ribosomal protein S7 domain"/>
    <property type="match status" value="1"/>
</dbReference>
<evidence type="ECO:0000256" key="4">
    <source>
        <dbReference type="ARBA" id="ARBA00022884"/>
    </source>
</evidence>
<dbReference type="EMBL" id="CP029077">
    <property type="protein sequence ID" value="QED23416.1"/>
    <property type="molecule type" value="Genomic_DNA"/>
</dbReference>
<dbReference type="GO" id="GO:0006412">
    <property type="term" value="P:translation"/>
    <property type="evidence" value="ECO:0007669"/>
    <property type="project" value="UniProtKB-UniRule"/>
</dbReference>
<comment type="similarity">
    <text evidence="1 7">Belongs to the universal ribosomal protein uS7 family.</text>
</comment>
<gene>
    <name evidence="7" type="primary">rpsG</name>
    <name evidence="9" type="ORF">Deia_00622</name>
</gene>
<dbReference type="PANTHER" id="PTHR11205">
    <property type="entry name" value="RIBOSOMAL PROTEIN S7"/>
    <property type="match status" value="1"/>
</dbReference>
<evidence type="ECO:0000256" key="7">
    <source>
        <dbReference type="HAMAP-Rule" id="MF_00480"/>
    </source>
</evidence>
<dbReference type="AlphaFoldDB" id="A0A5B8XEM4"/>
<keyword evidence="4 7" id="KW-0694">RNA-binding</keyword>
<dbReference type="GO" id="GO:0003735">
    <property type="term" value="F:structural constituent of ribosome"/>
    <property type="evidence" value="ECO:0007669"/>
    <property type="project" value="InterPro"/>
</dbReference>
<dbReference type="CDD" id="cd14869">
    <property type="entry name" value="uS7_Bacteria"/>
    <property type="match status" value="1"/>
</dbReference>
<dbReference type="Pfam" id="PF00177">
    <property type="entry name" value="Ribosomal_S7"/>
    <property type="match status" value="1"/>
</dbReference>
<comment type="function">
    <text evidence="7">One of the primary rRNA binding proteins, it binds directly to 16S rRNA where it nucleates assembly of the head domain of the 30S subunit. Is located at the subunit interface close to the decoding center, probably blocks exit of the E-site tRNA.</text>
</comment>
<evidence type="ECO:0000259" key="8">
    <source>
        <dbReference type="Pfam" id="PF00177"/>
    </source>
</evidence>
<dbReference type="RefSeq" id="WP_146820688.1">
    <property type="nucleotide sequence ID" value="NZ_CP029077.1"/>
</dbReference>
<keyword evidence="5 7" id="KW-0689">Ribosomal protein</keyword>
<dbReference type="InterPro" id="IPR036823">
    <property type="entry name" value="Ribosomal_uS7_dom_sf"/>
</dbReference>
<evidence type="ECO:0000313" key="10">
    <source>
        <dbReference type="Proteomes" id="UP000321934"/>
    </source>
</evidence>
<evidence type="ECO:0000256" key="6">
    <source>
        <dbReference type="ARBA" id="ARBA00023274"/>
    </source>
</evidence>
<proteinExistence type="inferred from homology"/>
<dbReference type="PIRSF" id="PIRSF002122">
    <property type="entry name" value="RPS7p_RPS7a_RPS5e_RPS7o"/>
    <property type="match status" value="1"/>
</dbReference>
<dbReference type="NCBIfam" id="TIGR01029">
    <property type="entry name" value="rpsG_bact"/>
    <property type="match status" value="1"/>
</dbReference>
<protein>
    <recommendedName>
        <fullName evidence="7">Small ribosomal subunit protein uS7</fullName>
    </recommendedName>
</protein>
<dbReference type="InterPro" id="IPR005717">
    <property type="entry name" value="Ribosomal_uS7_bac/org-type"/>
</dbReference>
<evidence type="ECO:0000256" key="1">
    <source>
        <dbReference type="ARBA" id="ARBA00007151"/>
    </source>
</evidence>
<dbReference type="InterPro" id="IPR000235">
    <property type="entry name" value="Ribosomal_uS7"/>
</dbReference>
<evidence type="ECO:0000256" key="2">
    <source>
        <dbReference type="ARBA" id="ARBA00022555"/>
    </source>
</evidence>
<dbReference type="SUPFAM" id="SSF47973">
    <property type="entry name" value="Ribosomal protein S7"/>
    <property type="match status" value="1"/>
</dbReference>
<organism evidence="9 10">
    <name type="scientific">Candidatus Deianiraea vastatrix</name>
    <dbReference type="NCBI Taxonomy" id="2163644"/>
    <lineage>
        <taxon>Bacteria</taxon>
        <taxon>Pseudomonadati</taxon>
        <taxon>Pseudomonadota</taxon>
        <taxon>Alphaproteobacteria</taxon>
        <taxon>Rickettsiales</taxon>
        <taxon>Candidatus Deianiraeaceae</taxon>
        <taxon>Candidatus Deianiraea</taxon>
    </lineage>
</organism>
<feature type="domain" description="Small ribosomal subunit protein uS7" evidence="8">
    <location>
        <begin position="3"/>
        <end position="160"/>
    </location>
</feature>
<keyword evidence="10" id="KW-1185">Reference proteome</keyword>
<evidence type="ECO:0000313" key="9">
    <source>
        <dbReference type="EMBL" id="QED23416.1"/>
    </source>
</evidence>
<name>A0A5B8XEM4_9RICK</name>
<sequence>MNLNRKIKPDFIYNSQLVARIINKIMLNGNKSIAEKIFYSAFSKILDDVKSDSQQFHLDGLEENDRNSPVKVLEFILSKITPTVELRSKRVGGSNYNIPCPVDQKRGLSIAINWLISAFRSRNEKTAIDRLVKEMYDILSNRGTAVKSMLDNKKMAEANKAFSHLLNGKKK</sequence>
<dbReference type="InterPro" id="IPR023798">
    <property type="entry name" value="Ribosomal_uS7_dom"/>
</dbReference>
<dbReference type="GO" id="GO:0015935">
    <property type="term" value="C:small ribosomal subunit"/>
    <property type="evidence" value="ECO:0007669"/>
    <property type="project" value="InterPro"/>
</dbReference>
<dbReference type="GO" id="GO:0019843">
    <property type="term" value="F:rRNA binding"/>
    <property type="evidence" value="ECO:0007669"/>
    <property type="project" value="UniProtKB-UniRule"/>
</dbReference>
<dbReference type="GO" id="GO:0000049">
    <property type="term" value="F:tRNA binding"/>
    <property type="evidence" value="ECO:0007669"/>
    <property type="project" value="UniProtKB-UniRule"/>
</dbReference>
<evidence type="ECO:0000256" key="5">
    <source>
        <dbReference type="ARBA" id="ARBA00022980"/>
    </source>
</evidence>
<dbReference type="Proteomes" id="UP000321934">
    <property type="component" value="Chromosome"/>
</dbReference>
<keyword evidence="3 7" id="KW-0699">rRNA-binding</keyword>
<dbReference type="HAMAP" id="MF_00480_B">
    <property type="entry name" value="Ribosomal_uS7_B"/>
    <property type="match status" value="1"/>
</dbReference>
<evidence type="ECO:0000256" key="3">
    <source>
        <dbReference type="ARBA" id="ARBA00022730"/>
    </source>
</evidence>
<reference evidence="9 10" key="1">
    <citation type="journal article" date="2019" name="ISME J.">
        <title>Deianiraea, an extracellular bacterium associated with the ciliate Paramecium, suggests an alternative scenario for the evolution of Rickettsiales.</title>
        <authorList>
            <person name="Castelli M."/>
            <person name="Sabaneyeva E."/>
            <person name="Lanzoni O."/>
            <person name="Lebedeva N."/>
            <person name="Floriano A.M."/>
            <person name="Gaiarsa S."/>
            <person name="Benken K."/>
            <person name="Modeo L."/>
            <person name="Bandi C."/>
            <person name="Potekhin A."/>
            <person name="Sassera D."/>
            <person name="Petroni G."/>
        </authorList>
    </citation>
    <scope>NUCLEOTIDE SEQUENCE [LARGE SCALE GENOMIC DNA]</scope>
    <source>
        <strain evidence="9">CyL4-1</strain>
    </source>
</reference>